<evidence type="ECO:0000259" key="7">
    <source>
        <dbReference type="Pfam" id="PF04084"/>
    </source>
</evidence>
<protein>
    <recommendedName>
        <fullName evidence="5">Origin recognition complex subunit 2</fullName>
    </recommendedName>
</protein>
<evidence type="ECO:0000313" key="10">
    <source>
        <dbReference type="Proteomes" id="UP000750522"/>
    </source>
</evidence>
<reference evidence="9" key="1">
    <citation type="journal article" date="2020" name="Front. Microbiol.">
        <title>Phenotypic and Genetic Characterization of the Cheese Ripening Yeast Geotrichum candidum.</title>
        <authorList>
            <person name="Perkins V."/>
            <person name="Vignola S."/>
            <person name="Lessard M.H."/>
            <person name="Plante P.L."/>
            <person name="Corbeil J."/>
            <person name="Dugat-Bony E."/>
            <person name="Frenette M."/>
            <person name="Labrie S."/>
        </authorList>
    </citation>
    <scope>NUCLEOTIDE SEQUENCE</scope>
    <source>
        <strain evidence="9">LMA-70</strain>
    </source>
</reference>
<comment type="subcellular location">
    <subcellularLocation>
        <location evidence="1 5">Nucleus</location>
    </subcellularLocation>
</comment>
<dbReference type="GO" id="GO:0006260">
    <property type="term" value="P:DNA replication"/>
    <property type="evidence" value="ECO:0007669"/>
    <property type="project" value="UniProtKB-UniRule"/>
</dbReference>
<dbReference type="Pfam" id="PF24882">
    <property type="entry name" value="WHD_ORC2"/>
    <property type="match status" value="1"/>
</dbReference>
<dbReference type="GO" id="GO:0003688">
    <property type="term" value="F:DNA replication origin binding"/>
    <property type="evidence" value="ECO:0007669"/>
    <property type="project" value="UniProtKB-UniRule"/>
</dbReference>
<feature type="domain" description="Origin recognition complex subunit 2 winged-helix" evidence="8">
    <location>
        <begin position="599"/>
        <end position="657"/>
    </location>
</feature>
<dbReference type="GO" id="GO:0005664">
    <property type="term" value="C:nuclear origin of replication recognition complex"/>
    <property type="evidence" value="ECO:0007669"/>
    <property type="project" value="UniProtKB-UniRule"/>
</dbReference>
<evidence type="ECO:0000256" key="4">
    <source>
        <dbReference type="ARBA" id="ARBA00023242"/>
    </source>
</evidence>
<comment type="function">
    <text evidence="5">Component of the origin recognition complex (ORC) that binds origins of replication. DNA-binding is ATP-dependent. ORC is required to assemble the pre-replication complex necessary to initiate DNA replication.</text>
</comment>
<name>A0A9P5KT27_GEOCN</name>
<feature type="compositionally biased region" description="Low complexity" evidence="6">
    <location>
        <begin position="231"/>
        <end position="254"/>
    </location>
</feature>
<keyword evidence="3 5" id="KW-0235">DNA replication</keyword>
<evidence type="ECO:0000256" key="1">
    <source>
        <dbReference type="ARBA" id="ARBA00004123"/>
    </source>
</evidence>
<gene>
    <name evidence="9" type="ORF">DV451_003617</name>
</gene>
<dbReference type="InterPro" id="IPR007220">
    <property type="entry name" value="ORC2"/>
</dbReference>
<comment type="subunit">
    <text evidence="5">Component of the origin recognition complex (ORC).</text>
</comment>
<keyword evidence="4 5" id="KW-0539">Nucleus</keyword>
<sequence>MINKKTALFNLRKNKQQLAHRLSILNKSFTAEQQTITDLTSRLRETKASIQARREYIAAQLAKMRQGRRDSIVTVSNISTDKTVTSTFQLQIQLEKVRIANDLSDIFVIDLIPNFGFNFTICGVPLPDYTNRQPSAPQISPVIVKELGASEDDLIAAAYGFAAQLLTLLSYYFEVPLRYPIQPYGMLMDSRNGDESVDESEIELAEKIIQESYENDGDNDDEYIPQKKRIAASTSSSNRRSATSSSRQSEKSPSAPSPKKPRKQAARRSPAAGSSTSASTNGELSDEDFKGTDDMAALFLDGYEGYFDQHKTREKISTTPFSRAPALEFSEFINYVDQSRGYFKDSKDFLTSLYRTMFTQWFFELSQGYSLLYYGIGSKRNLLLEFVTSTIPESVPVLVVNGYNPATNFKELLNSLIHILVDDSVTKLPKNTPDLLQTVVRHLDSKPKSQPESHDSVELKLPKVVILIHNIDGESLRSDKSQSYLSTLASIPEIWLVASCDHINAPVMWDAAKLALYNFLWHDLTTYDSYAVETSFEDPLSLGKIRTAAGNKGVKYVLSSLTLKARGLYRVLICHQIETMISELHGTGNIEDQRNTPGSVQFGIEFKLLYQKCVEEFLVSNELNFRTMLTEFLDHKMAVLTKDSSGTEIVYVPYTKETIENILEQDLID</sequence>
<comment type="similarity">
    <text evidence="2 5">Belongs to the ORC2 family.</text>
</comment>
<dbReference type="InterPro" id="IPR056773">
    <property type="entry name" value="WHD_ORC2"/>
</dbReference>
<evidence type="ECO:0000256" key="5">
    <source>
        <dbReference type="RuleBase" id="RU368084"/>
    </source>
</evidence>
<dbReference type="AlphaFoldDB" id="A0A9P5KT27"/>
<evidence type="ECO:0000256" key="6">
    <source>
        <dbReference type="SAM" id="MobiDB-lite"/>
    </source>
</evidence>
<dbReference type="EMBL" id="QQZK01000082">
    <property type="protein sequence ID" value="KAF5097962.1"/>
    <property type="molecule type" value="Genomic_DNA"/>
</dbReference>
<reference evidence="9" key="2">
    <citation type="submission" date="2020-01" db="EMBL/GenBank/DDBJ databases">
        <authorList>
            <person name="Perkins V."/>
            <person name="Lessard M.-H."/>
            <person name="Dugat-Bony E."/>
            <person name="Frenette M."/>
            <person name="Labrie S."/>
        </authorList>
    </citation>
    <scope>NUCLEOTIDE SEQUENCE</scope>
    <source>
        <strain evidence="9">LMA-70</strain>
    </source>
</reference>
<organism evidence="9 10">
    <name type="scientific">Geotrichum candidum</name>
    <name type="common">Oospora lactis</name>
    <name type="synonym">Dipodascus geotrichum</name>
    <dbReference type="NCBI Taxonomy" id="1173061"/>
    <lineage>
        <taxon>Eukaryota</taxon>
        <taxon>Fungi</taxon>
        <taxon>Dikarya</taxon>
        <taxon>Ascomycota</taxon>
        <taxon>Saccharomycotina</taxon>
        <taxon>Dipodascomycetes</taxon>
        <taxon>Dipodascales</taxon>
        <taxon>Dipodascaceae</taxon>
        <taxon>Geotrichum</taxon>
    </lineage>
</organism>
<evidence type="ECO:0000256" key="3">
    <source>
        <dbReference type="ARBA" id="ARBA00022705"/>
    </source>
</evidence>
<dbReference type="Pfam" id="PF04084">
    <property type="entry name" value="RecA-like_ORC2"/>
    <property type="match status" value="1"/>
</dbReference>
<dbReference type="PANTHER" id="PTHR14052">
    <property type="entry name" value="ORIGIN RECOGNITION COMPLEX SUBUNIT 2"/>
    <property type="match status" value="1"/>
</dbReference>
<dbReference type="Proteomes" id="UP000750522">
    <property type="component" value="Unassembled WGS sequence"/>
</dbReference>
<proteinExistence type="inferred from homology"/>
<dbReference type="PANTHER" id="PTHR14052:SF0">
    <property type="entry name" value="ORIGIN RECOGNITION COMPLEX SUBUNIT 2"/>
    <property type="match status" value="1"/>
</dbReference>
<comment type="caution">
    <text evidence="9">The sequence shown here is derived from an EMBL/GenBank/DDBJ whole genome shotgun (WGS) entry which is preliminary data.</text>
</comment>
<feature type="compositionally biased region" description="Low complexity" evidence="6">
    <location>
        <begin position="267"/>
        <end position="280"/>
    </location>
</feature>
<evidence type="ECO:0000259" key="8">
    <source>
        <dbReference type="Pfam" id="PF24882"/>
    </source>
</evidence>
<evidence type="ECO:0000256" key="2">
    <source>
        <dbReference type="ARBA" id="ARBA00007421"/>
    </source>
</evidence>
<feature type="domain" description="Origin recognition complex subunit 2 RecA-like" evidence="7">
    <location>
        <begin position="347"/>
        <end position="524"/>
    </location>
</feature>
<evidence type="ECO:0000313" key="9">
    <source>
        <dbReference type="EMBL" id="KAF5097962.1"/>
    </source>
</evidence>
<dbReference type="InterPro" id="IPR056772">
    <property type="entry name" value="RecA-like_ORC2"/>
</dbReference>
<feature type="region of interest" description="Disordered" evidence="6">
    <location>
        <begin position="229"/>
        <end position="289"/>
    </location>
</feature>
<accession>A0A9P5KT27</accession>